<name>A0AA38VTM0_9PEZI</name>
<dbReference type="PANTHER" id="PTHR21461">
    <property type="entry name" value="GLYCOSYLTRANSFERASE FAMILY 92 PROTEIN"/>
    <property type="match status" value="1"/>
</dbReference>
<evidence type="ECO:0000256" key="2">
    <source>
        <dbReference type="ARBA" id="ARBA00022692"/>
    </source>
</evidence>
<dbReference type="GO" id="GO:0016020">
    <property type="term" value="C:membrane"/>
    <property type="evidence" value="ECO:0007669"/>
    <property type="project" value="UniProtKB-SubCell"/>
</dbReference>
<sequence length="329" mass="37668">MPFSLRPLLFGAVVVTFLPAILLYHHVSMRTEDGISVKDTIMGTLSSFSPESPLVGPPDEYLAMCLAVKNQGRDLPEWLHHHYYNMGVGKFYIMDDGSIPPLSDMSDALLSVPREAVEFHYFNASQRVDSMQYKLYNLCAGMGRKRNNTWMAFFDADEFLDAPGKETVRGILEAFEPVRVVGAVGVSWRIHTSGGRLQRADSVLHDYTECIYDDPEHDGTGTDNKHIKSIVRVKDYDRPINPHKFHLKNNAVTVGEYGERLDHFAFRQPITRERLALHHYAIKSRQEYEEKMARGSAMTRNKGWGFWDHIEKDLPHEACPEMLRWANKP</sequence>
<gene>
    <name evidence="4" type="ORF">NKR23_g5573</name>
</gene>
<reference evidence="4" key="1">
    <citation type="submission" date="2022-07" db="EMBL/GenBank/DDBJ databases">
        <title>Fungi with potential for degradation of polypropylene.</title>
        <authorList>
            <person name="Gostincar C."/>
        </authorList>
    </citation>
    <scope>NUCLEOTIDE SEQUENCE</scope>
    <source>
        <strain evidence="4">EXF-13308</strain>
    </source>
</reference>
<keyword evidence="3" id="KW-0472">Membrane</keyword>
<evidence type="ECO:0000256" key="3">
    <source>
        <dbReference type="ARBA" id="ARBA00022989"/>
    </source>
</evidence>
<dbReference type="PANTHER" id="PTHR21461:SF69">
    <property type="entry name" value="GLYCOSYLTRANSFERASE FAMILY 92 PROTEIN"/>
    <property type="match status" value="1"/>
</dbReference>
<comment type="subcellular location">
    <subcellularLocation>
        <location evidence="1">Membrane</location>
        <topology evidence="1">Single-pass membrane protein</topology>
    </subcellularLocation>
</comment>
<keyword evidence="3" id="KW-1133">Transmembrane helix</keyword>
<evidence type="ECO:0000313" key="4">
    <source>
        <dbReference type="EMBL" id="KAJ9144899.1"/>
    </source>
</evidence>
<comment type="caution">
    <text evidence="4">The sequence shown here is derived from an EMBL/GenBank/DDBJ whole genome shotgun (WGS) entry which is preliminary data.</text>
</comment>
<protein>
    <submittedName>
        <fullName evidence="4">Glycosyltranserase family 2</fullName>
    </submittedName>
</protein>
<keyword evidence="2" id="KW-0812">Transmembrane</keyword>
<dbReference type="EMBL" id="JANBVO010000015">
    <property type="protein sequence ID" value="KAJ9144899.1"/>
    <property type="molecule type" value="Genomic_DNA"/>
</dbReference>
<dbReference type="GO" id="GO:0005737">
    <property type="term" value="C:cytoplasm"/>
    <property type="evidence" value="ECO:0007669"/>
    <property type="project" value="TreeGrafter"/>
</dbReference>
<dbReference type="Proteomes" id="UP001174694">
    <property type="component" value="Unassembled WGS sequence"/>
</dbReference>
<dbReference type="GO" id="GO:0016757">
    <property type="term" value="F:glycosyltransferase activity"/>
    <property type="evidence" value="ECO:0007669"/>
    <property type="project" value="TreeGrafter"/>
</dbReference>
<dbReference type="Pfam" id="PF13704">
    <property type="entry name" value="Glyco_tranf_2_4"/>
    <property type="match status" value="1"/>
</dbReference>
<accession>A0AA38VTM0</accession>
<keyword evidence="5" id="KW-1185">Reference proteome</keyword>
<organism evidence="4 5">
    <name type="scientific">Pleurostoma richardsiae</name>
    <dbReference type="NCBI Taxonomy" id="41990"/>
    <lineage>
        <taxon>Eukaryota</taxon>
        <taxon>Fungi</taxon>
        <taxon>Dikarya</taxon>
        <taxon>Ascomycota</taxon>
        <taxon>Pezizomycotina</taxon>
        <taxon>Sordariomycetes</taxon>
        <taxon>Sordariomycetidae</taxon>
        <taxon>Calosphaeriales</taxon>
        <taxon>Pleurostomataceae</taxon>
        <taxon>Pleurostoma</taxon>
    </lineage>
</organism>
<proteinExistence type="predicted"/>
<evidence type="ECO:0000313" key="5">
    <source>
        <dbReference type="Proteomes" id="UP001174694"/>
    </source>
</evidence>
<dbReference type="AlphaFoldDB" id="A0AA38VTM0"/>
<evidence type="ECO:0000256" key="1">
    <source>
        <dbReference type="ARBA" id="ARBA00004167"/>
    </source>
</evidence>